<evidence type="ECO:0000256" key="1">
    <source>
        <dbReference type="ARBA" id="ARBA00023002"/>
    </source>
</evidence>
<dbReference type="Gene3D" id="3.40.50.720">
    <property type="entry name" value="NAD(P)-binding Rossmann-like Domain"/>
    <property type="match status" value="1"/>
</dbReference>
<organism evidence="5 6">
    <name type="scientific">Candidatus Methanoperedens nitratireducens</name>
    <dbReference type="NCBI Taxonomy" id="1392998"/>
    <lineage>
        <taxon>Archaea</taxon>
        <taxon>Methanobacteriati</taxon>
        <taxon>Methanobacteriota</taxon>
        <taxon>Stenosarchaea group</taxon>
        <taxon>Methanomicrobia</taxon>
        <taxon>Methanosarcinales</taxon>
        <taxon>ANME-2 cluster</taxon>
        <taxon>Candidatus Methanoperedentaceae</taxon>
        <taxon>Candidatus Methanoperedens</taxon>
    </lineage>
</organism>
<keyword evidence="6" id="KW-1185">Reference proteome</keyword>
<evidence type="ECO:0000259" key="4">
    <source>
        <dbReference type="Pfam" id="PF02737"/>
    </source>
</evidence>
<dbReference type="Pfam" id="PF00725">
    <property type="entry name" value="3HCDH"/>
    <property type="match status" value="1"/>
</dbReference>
<dbReference type="InterPro" id="IPR022694">
    <property type="entry name" value="3-OHacyl-CoA_DH"/>
</dbReference>
<keyword evidence="1 5" id="KW-0560">Oxidoreductase</keyword>
<dbReference type="InterPro" id="IPR006108">
    <property type="entry name" value="3HC_DH_C"/>
</dbReference>
<feature type="domain" description="3-hydroxyacyl-CoA dehydrogenase NAD binding" evidence="4">
    <location>
        <begin position="9"/>
        <end position="187"/>
    </location>
</feature>
<dbReference type="EC" id="1.1.1.157" evidence="5"/>
<dbReference type="PATRIC" id="fig|1392998.3.peg.2508"/>
<accession>A0A062V1K3</accession>
<feature type="domain" description="3-hydroxyacyl-CoA dehydrogenase C-terminal" evidence="3">
    <location>
        <begin position="191"/>
        <end position="287"/>
    </location>
</feature>
<dbReference type="EMBL" id="JMIY01000007">
    <property type="protein sequence ID" value="KCZ70498.1"/>
    <property type="molecule type" value="Genomic_DNA"/>
</dbReference>
<dbReference type="GO" id="GO:0006631">
    <property type="term" value="P:fatty acid metabolic process"/>
    <property type="evidence" value="ECO:0007669"/>
    <property type="project" value="InterPro"/>
</dbReference>
<gene>
    <name evidence="5" type="ORF">ANME2D_02518</name>
</gene>
<dbReference type="GO" id="GO:0008691">
    <property type="term" value="F:3-hydroxybutyryl-CoA dehydrogenase activity"/>
    <property type="evidence" value="ECO:0007669"/>
    <property type="project" value="UniProtKB-EC"/>
</dbReference>
<evidence type="ECO:0000313" key="5">
    <source>
        <dbReference type="EMBL" id="KCZ70498.1"/>
    </source>
</evidence>
<dbReference type="SUPFAM" id="SSF51735">
    <property type="entry name" value="NAD(P)-binding Rossmann-fold domains"/>
    <property type="match status" value="1"/>
</dbReference>
<dbReference type="InterPro" id="IPR006176">
    <property type="entry name" value="3-OHacyl-CoA_DH_NAD-bd"/>
</dbReference>
<dbReference type="Proteomes" id="UP000027153">
    <property type="component" value="Unassembled WGS sequence"/>
</dbReference>
<evidence type="ECO:0000256" key="2">
    <source>
        <dbReference type="PIRSR" id="PIRSR000105-1"/>
    </source>
</evidence>
<dbReference type="PIRSF" id="PIRSF000105">
    <property type="entry name" value="HCDH"/>
    <property type="match status" value="1"/>
</dbReference>
<reference evidence="5 6" key="1">
    <citation type="journal article" date="2013" name="Nature">
        <title>Anaerobic oxidation of methane coupled to nitrate reduction in a novel archaeal lineage.</title>
        <authorList>
            <person name="Haroon M.F."/>
            <person name="Hu S."/>
            <person name="Shi Y."/>
            <person name="Imelfort M."/>
            <person name="Keller J."/>
            <person name="Hugenholtz P."/>
            <person name="Yuan Z."/>
            <person name="Tyson G.W."/>
        </authorList>
    </citation>
    <scope>NUCLEOTIDE SEQUENCE [LARGE SCALE GENOMIC DNA]</scope>
    <source>
        <strain evidence="5 6">ANME-2d</strain>
    </source>
</reference>
<dbReference type="PANTHER" id="PTHR48075:SF5">
    <property type="entry name" value="3-HYDROXYBUTYRYL-COA DEHYDROGENASE"/>
    <property type="match status" value="1"/>
</dbReference>
<dbReference type="InterPro" id="IPR008927">
    <property type="entry name" value="6-PGluconate_DH-like_C_sf"/>
</dbReference>
<dbReference type="AlphaFoldDB" id="A0A062V1K3"/>
<dbReference type="InterPro" id="IPR013328">
    <property type="entry name" value="6PGD_dom2"/>
</dbReference>
<dbReference type="Gene3D" id="1.10.1040.10">
    <property type="entry name" value="N-(1-d-carboxylethyl)-l-norvaline Dehydrogenase, domain 2"/>
    <property type="match status" value="1"/>
</dbReference>
<dbReference type="SUPFAM" id="SSF48179">
    <property type="entry name" value="6-phosphogluconate dehydrogenase C-terminal domain-like"/>
    <property type="match status" value="1"/>
</dbReference>
<proteinExistence type="predicted"/>
<dbReference type="RefSeq" id="WP_048092142.1">
    <property type="nucleotide sequence ID" value="NZ_JMIY01000007.1"/>
</dbReference>
<evidence type="ECO:0000313" key="6">
    <source>
        <dbReference type="Proteomes" id="UP000027153"/>
    </source>
</evidence>
<sequence length="303" mass="34549">METKPIETICIMGTGYMGTQIGLQCASYGYTTWMIAHSENSLKEASQDQIKELDERVRNRQITEDEKKNILDRIHLTLDMKEGASNADLVIEAVPERLELKRKVFANLDQICPGHTIIGTNTSSIRVSKIEDATNRPDRVLNTHFYPPVWERPMVELMGGTKTSDETIERVRQFAHKIGLTPIIARKEITGFAFNRVWRAIKKECLHIVDNGVATYEDEDRAWMIFTGMPIGPFGMMDMIGLDVVKDIEMVYYNESKDKSDYPPKFLLDMVERGELGVKTGKGFYTYPDPAFKQPSWLRGGKT</sequence>
<comment type="caution">
    <text evidence="5">The sequence shown here is derived from an EMBL/GenBank/DDBJ whole genome shotgun (WGS) entry which is preliminary data.</text>
</comment>
<evidence type="ECO:0000259" key="3">
    <source>
        <dbReference type="Pfam" id="PF00725"/>
    </source>
</evidence>
<dbReference type="Pfam" id="PF02737">
    <property type="entry name" value="3HCDH_N"/>
    <property type="match status" value="1"/>
</dbReference>
<dbReference type="GO" id="GO:0070403">
    <property type="term" value="F:NAD+ binding"/>
    <property type="evidence" value="ECO:0007669"/>
    <property type="project" value="InterPro"/>
</dbReference>
<dbReference type="OrthoDB" id="51300at2157"/>
<dbReference type="PANTHER" id="PTHR48075">
    <property type="entry name" value="3-HYDROXYACYL-COA DEHYDROGENASE FAMILY PROTEIN"/>
    <property type="match status" value="1"/>
</dbReference>
<feature type="site" description="Important for catalytic activity" evidence="2">
    <location>
        <position position="144"/>
    </location>
</feature>
<dbReference type="InterPro" id="IPR036291">
    <property type="entry name" value="NAD(P)-bd_dom_sf"/>
</dbReference>
<name>A0A062V1K3_9EURY</name>
<protein>
    <submittedName>
        <fullName evidence="5">3-hydroxyacyl-CoA dehydrogenase</fullName>
        <ecNumber evidence="5">1.1.1.157</ecNumber>
    </submittedName>
</protein>